<dbReference type="GO" id="GO:0015935">
    <property type="term" value="C:small ribosomal subunit"/>
    <property type="evidence" value="ECO:0007669"/>
    <property type="project" value="InterPro"/>
</dbReference>
<comment type="similarity">
    <text evidence="1">Belongs to the universal ribosomal protein uS2 family.</text>
</comment>
<dbReference type="Proteomes" id="UP000034749">
    <property type="component" value="Unassembled WGS sequence"/>
</dbReference>
<dbReference type="SUPFAM" id="SSF52313">
    <property type="entry name" value="Ribosomal protein S2"/>
    <property type="match status" value="1"/>
</dbReference>
<dbReference type="InterPro" id="IPR005707">
    <property type="entry name" value="Ribosomal_uS2_euk/arc"/>
</dbReference>
<dbReference type="InterPro" id="IPR023591">
    <property type="entry name" value="Ribosomal_uS2_flav_dom_sf"/>
</dbReference>
<dbReference type="HAMAP" id="MF_00291_A">
    <property type="entry name" value="Ribosomal_uS2_A"/>
    <property type="match status" value="1"/>
</dbReference>
<dbReference type="Gene3D" id="3.40.50.10490">
    <property type="entry name" value="Glucose-6-phosphate isomerase like protein, domain 1"/>
    <property type="match status" value="1"/>
</dbReference>
<evidence type="ECO:0000256" key="3">
    <source>
        <dbReference type="ARBA" id="ARBA00023274"/>
    </source>
</evidence>
<dbReference type="PANTHER" id="PTHR11489">
    <property type="entry name" value="40S RIBOSOMAL PROTEIN SA"/>
    <property type="match status" value="1"/>
</dbReference>
<dbReference type="GO" id="GO:0003735">
    <property type="term" value="F:structural constituent of ribosome"/>
    <property type="evidence" value="ECO:0007669"/>
    <property type="project" value="InterPro"/>
</dbReference>
<sequence>MTEETIQFLVPQDMYLKSGIHIGTKFRTKYMEQFIYKTRPDGLSVLNLQKIDERIRIAAAFLAQYNPEDVLIVSRRENGWKAVKMFGKITGCRIFAGRYPPGILTNPALDKYIEVKIILVTDSWPDRNAIMDAIKIGIPVIALCDTNNQTNKIDLVVPCNNKGKKSLGLFFWVLAREYLKGRGVLKQGEELKEKLEDFTEE</sequence>
<dbReference type="InterPro" id="IPR001865">
    <property type="entry name" value="Ribosomal_uS2"/>
</dbReference>
<dbReference type="FunFam" id="3.40.50.10490:FF:000030">
    <property type="entry name" value="30S ribosomal protein S2"/>
    <property type="match status" value="1"/>
</dbReference>
<dbReference type="CDD" id="cd01425">
    <property type="entry name" value="RPS2"/>
    <property type="match status" value="1"/>
</dbReference>
<dbReference type="InterPro" id="IPR023454">
    <property type="entry name" value="Ribosomal_uS2_arc"/>
</dbReference>
<keyword evidence="3" id="KW-0687">Ribonucleoprotein</keyword>
<dbReference type="Pfam" id="PF00318">
    <property type="entry name" value="Ribosomal_S2"/>
    <property type="match status" value="2"/>
</dbReference>
<gene>
    <name evidence="5" type="ORF">UU24_C0033G0002</name>
</gene>
<protein>
    <recommendedName>
        <fullName evidence="4">Small ribosomal subunit protein uS2</fullName>
    </recommendedName>
</protein>
<dbReference type="PRINTS" id="PR00395">
    <property type="entry name" value="RIBOSOMALS2"/>
</dbReference>
<accession>A0A0G0TNF7</accession>
<comment type="caution">
    <text evidence="5">The sequence shown here is derived from an EMBL/GenBank/DDBJ whole genome shotgun (WGS) entry which is preliminary data.</text>
</comment>
<dbReference type="EMBL" id="LBZW01000033">
    <property type="protein sequence ID" value="KKR78533.1"/>
    <property type="molecule type" value="Genomic_DNA"/>
</dbReference>
<name>A0A0G0TNF7_9BACT</name>
<evidence type="ECO:0000256" key="1">
    <source>
        <dbReference type="ARBA" id="ARBA00006242"/>
    </source>
</evidence>
<organism evidence="5 6">
    <name type="scientific">Candidatus Nomurabacteria bacterium GW2011_GWA2_40_9</name>
    <dbReference type="NCBI Taxonomy" id="1618734"/>
    <lineage>
        <taxon>Bacteria</taxon>
        <taxon>Candidatus Nomuraibacteriota</taxon>
    </lineage>
</organism>
<dbReference type="NCBIfam" id="TIGR01012">
    <property type="entry name" value="uS2_euk_arch"/>
    <property type="match status" value="1"/>
</dbReference>
<keyword evidence="2 5" id="KW-0689">Ribosomal protein</keyword>
<dbReference type="GO" id="GO:0006412">
    <property type="term" value="P:translation"/>
    <property type="evidence" value="ECO:0007669"/>
    <property type="project" value="InterPro"/>
</dbReference>
<proteinExistence type="inferred from homology"/>
<evidence type="ECO:0000313" key="6">
    <source>
        <dbReference type="Proteomes" id="UP000034749"/>
    </source>
</evidence>
<dbReference type="AlphaFoldDB" id="A0A0G0TNF7"/>
<evidence type="ECO:0000256" key="4">
    <source>
        <dbReference type="ARBA" id="ARBA00035256"/>
    </source>
</evidence>
<evidence type="ECO:0000313" key="5">
    <source>
        <dbReference type="EMBL" id="KKR78533.1"/>
    </source>
</evidence>
<reference evidence="5 6" key="1">
    <citation type="journal article" date="2015" name="Nature">
        <title>rRNA introns, odd ribosomes, and small enigmatic genomes across a large radiation of phyla.</title>
        <authorList>
            <person name="Brown C.T."/>
            <person name="Hug L.A."/>
            <person name="Thomas B.C."/>
            <person name="Sharon I."/>
            <person name="Castelle C.J."/>
            <person name="Singh A."/>
            <person name="Wilkins M.J."/>
            <person name="Williams K.H."/>
            <person name="Banfield J.F."/>
        </authorList>
    </citation>
    <scope>NUCLEOTIDE SEQUENCE [LARGE SCALE GENOMIC DNA]</scope>
</reference>
<evidence type="ECO:0000256" key="2">
    <source>
        <dbReference type="ARBA" id="ARBA00022980"/>
    </source>
</evidence>